<reference evidence="2 3" key="1">
    <citation type="submission" date="2023-07" db="EMBL/GenBank/DDBJ databases">
        <title>Sequencing the genomes of 1000 actinobacteria strains.</title>
        <authorList>
            <person name="Klenk H.-P."/>
        </authorList>
    </citation>
    <scope>NUCLEOTIDE SEQUENCE [LARGE SCALE GENOMIC DNA]</scope>
    <source>
        <strain evidence="2 3">DSM 14555</strain>
    </source>
</reference>
<feature type="chain" id="PRO_5045252579" description="SHOCT domain-containing protein" evidence="1">
    <location>
        <begin position="35"/>
        <end position="83"/>
    </location>
</feature>
<dbReference type="InterPro" id="IPR006311">
    <property type="entry name" value="TAT_signal"/>
</dbReference>
<dbReference type="PROSITE" id="PS51318">
    <property type="entry name" value="TAT"/>
    <property type="match status" value="1"/>
</dbReference>
<evidence type="ECO:0008006" key="4">
    <source>
        <dbReference type="Google" id="ProtNLM"/>
    </source>
</evidence>
<dbReference type="EMBL" id="JAVDQF010000001">
    <property type="protein sequence ID" value="MDR6270301.1"/>
    <property type="molecule type" value="Genomic_DNA"/>
</dbReference>
<name>A0ABU1JEL2_9MICC</name>
<proteinExistence type="predicted"/>
<dbReference type="RefSeq" id="WP_309799289.1">
    <property type="nucleotide sequence ID" value="NZ_BAAAHY010000007.1"/>
</dbReference>
<evidence type="ECO:0000313" key="3">
    <source>
        <dbReference type="Proteomes" id="UP001185069"/>
    </source>
</evidence>
<sequence length="83" mass="8542">MKTQKARRYVVRSAKAAAGTMLAAATVAAMTAFAPIPQSAPSTGTRVAGVQSDLARAVALGQVTPEQAKRFQDRITKQIAGGA</sequence>
<evidence type="ECO:0000313" key="2">
    <source>
        <dbReference type="EMBL" id="MDR6270301.1"/>
    </source>
</evidence>
<accession>A0ABU1JEL2</accession>
<keyword evidence="1" id="KW-0732">Signal</keyword>
<comment type="caution">
    <text evidence="2">The sequence shown here is derived from an EMBL/GenBank/DDBJ whole genome shotgun (WGS) entry which is preliminary data.</text>
</comment>
<feature type="signal peptide" evidence="1">
    <location>
        <begin position="1"/>
        <end position="34"/>
    </location>
</feature>
<evidence type="ECO:0000256" key="1">
    <source>
        <dbReference type="SAM" id="SignalP"/>
    </source>
</evidence>
<keyword evidence="3" id="KW-1185">Reference proteome</keyword>
<organism evidence="2 3">
    <name type="scientific">Arthrobacter russicus</name>
    <dbReference type="NCBI Taxonomy" id="172040"/>
    <lineage>
        <taxon>Bacteria</taxon>
        <taxon>Bacillati</taxon>
        <taxon>Actinomycetota</taxon>
        <taxon>Actinomycetes</taxon>
        <taxon>Micrococcales</taxon>
        <taxon>Micrococcaceae</taxon>
        <taxon>Arthrobacter</taxon>
    </lineage>
</organism>
<dbReference type="Proteomes" id="UP001185069">
    <property type="component" value="Unassembled WGS sequence"/>
</dbReference>
<protein>
    <recommendedName>
        <fullName evidence="4">SHOCT domain-containing protein</fullName>
    </recommendedName>
</protein>
<gene>
    <name evidence="2" type="ORF">JOE69_002539</name>
</gene>